<dbReference type="GO" id="GO:0016887">
    <property type="term" value="F:ATP hydrolysis activity"/>
    <property type="evidence" value="ECO:0007669"/>
    <property type="project" value="RHEA"/>
</dbReference>
<dbReference type="AlphaFoldDB" id="A0A3B0VFH6"/>
<dbReference type="NCBIfam" id="NF008165">
    <property type="entry name" value="PRK10917.1-3"/>
    <property type="match status" value="1"/>
</dbReference>
<evidence type="ECO:0000256" key="4">
    <source>
        <dbReference type="ARBA" id="ARBA00022763"/>
    </source>
</evidence>
<keyword evidence="9" id="KW-0233">DNA recombination</keyword>
<dbReference type="SMART" id="SM00490">
    <property type="entry name" value="HELICc"/>
    <property type="match status" value="1"/>
</dbReference>
<dbReference type="CDD" id="cd17992">
    <property type="entry name" value="DEXHc_RecG"/>
    <property type="match status" value="1"/>
</dbReference>
<dbReference type="SUPFAM" id="SSF52540">
    <property type="entry name" value="P-loop containing nucleoside triphosphate hydrolases"/>
    <property type="match status" value="2"/>
</dbReference>
<dbReference type="InterPro" id="IPR027417">
    <property type="entry name" value="P-loop_NTPase"/>
</dbReference>
<feature type="compositionally biased region" description="Polar residues" evidence="17">
    <location>
        <begin position="78"/>
        <end position="90"/>
    </location>
</feature>
<dbReference type="SUPFAM" id="SSF50249">
    <property type="entry name" value="Nucleic acid-binding proteins"/>
    <property type="match status" value="1"/>
</dbReference>
<evidence type="ECO:0000256" key="1">
    <source>
        <dbReference type="ARBA" id="ARBA00007504"/>
    </source>
</evidence>
<feature type="domain" description="Helicase C-terminal" evidence="19">
    <location>
        <begin position="616"/>
        <end position="776"/>
    </location>
</feature>
<feature type="domain" description="Helicase ATP-binding" evidence="18">
    <location>
        <begin position="431"/>
        <end position="597"/>
    </location>
</feature>
<keyword evidence="11" id="KW-0413">Isomerase</keyword>
<name>A0A3B0VFH6_9ZZZZ</name>
<dbReference type="Gene3D" id="3.40.50.300">
    <property type="entry name" value="P-loop containing nucleotide triphosphate hydrolases"/>
    <property type="match status" value="2"/>
</dbReference>
<dbReference type="GO" id="GO:0006281">
    <property type="term" value="P:DNA repair"/>
    <property type="evidence" value="ECO:0007669"/>
    <property type="project" value="UniProtKB-KW"/>
</dbReference>
<evidence type="ECO:0000256" key="8">
    <source>
        <dbReference type="ARBA" id="ARBA00023125"/>
    </source>
</evidence>
<feature type="region of interest" description="Disordered" evidence="17">
    <location>
        <begin position="77"/>
        <end position="157"/>
    </location>
</feature>
<dbReference type="NCBIfam" id="NF008168">
    <property type="entry name" value="PRK10917.2-2"/>
    <property type="match status" value="1"/>
</dbReference>
<dbReference type="Pfam" id="PF19833">
    <property type="entry name" value="RecG_dom3_C"/>
    <property type="match status" value="1"/>
</dbReference>
<dbReference type="GO" id="GO:0043138">
    <property type="term" value="F:3'-5' DNA helicase activity"/>
    <property type="evidence" value="ECO:0007669"/>
    <property type="project" value="UniProtKB-EC"/>
</dbReference>
<dbReference type="GO" id="GO:0006310">
    <property type="term" value="P:DNA recombination"/>
    <property type="evidence" value="ECO:0007669"/>
    <property type="project" value="UniProtKB-KW"/>
</dbReference>
<dbReference type="InterPro" id="IPR045562">
    <property type="entry name" value="RecG_dom3_C"/>
</dbReference>
<dbReference type="InterPro" id="IPR012340">
    <property type="entry name" value="NA-bd_OB-fold"/>
</dbReference>
<evidence type="ECO:0000313" key="20">
    <source>
        <dbReference type="EMBL" id="VAW30534.1"/>
    </source>
</evidence>
<dbReference type="EMBL" id="UOEU01000061">
    <property type="protein sequence ID" value="VAW30534.1"/>
    <property type="molecule type" value="Genomic_DNA"/>
</dbReference>
<dbReference type="InterPro" id="IPR004609">
    <property type="entry name" value="ATP-dep_DNA_helicase_RecG"/>
</dbReference>
<evidence type="ECO:0000256" key="15">
    <source>
        <dbReference type="ARBA" id="ARBA00049803"/>
    </source>
</evidence>
<dbReference type="Pfam" id="PF00271">
    <property type="entry name" value="Helicase_C"/>
    <property type="match status" value="1"/>
</dbReference>
<dbReference type="InterPro" id="IPR014001">
    <property type="entry name" value="Helicase_ATP-bd"/>
</dbReference>
<evidence type="ECO:0000256" key="14">
    <source>
        <dbReference type="ARBA" id="ARBA00048988"/>
    </source>
</evidence>
<evidence type="ECO:0000256" key="3">
    <source>
        <dbReference type="ARBA" id="ARBA00022741"/>
    </source>
</evidence>
<dbReference type="Pfam" id="PF00270">
    <property type="entry name" value="DEAD"/>
    <property type="match status" value="1"/>
</dbReference>
<dbReference type="PROSITE" id="PS51194">
    <property type="entry name" value="HELICASE_CTER"/>
    <property type="match status" value="1"/>
</dbReference>
<keyword evidence="8" id="KW-0238">DNA-binding</keyword>
<dbReference type="PANTHER" id="PTHR47964:SF1">
    <property type="entry name" value="ATP-DEPENDENT DNA HELICASE HOMOLOG RECG, CHLOROPLASTIC"/>
    <property type="match status" value="1"/>
</dbReference>
<dbReference type="InterPro" id="IPR033454">
    <property type="entry name" value="RecG_wedge"/>
</dbReference>
<keyword evidence="7" id="KW-0067">ATP-binding</keyword>
<proteinExistence type="inferred from homology"/>
<evidence type="ECO:0000256" key="17">
    <source>
        <dbReference type="SAM" id="MobiDB-lite"/>
    </source>
</evidence>
<comment type="similarity">
    <text evidence="1">Belongs to the helicase family. RecG subfamily.</text>
</comment>
<dbReference type="SMART" id="SM00487">
    <property type="entry name" value="DEXDc"/>
    <property type="match status" value="1"/>
</dbReference>
<organism evidence="20">
    <name type="scientific">hydrothermal vent metagenome</name>
    <dbReference type="NCBI Taxonomy" id="652676"/>
    <lineage>
        <taxon>unclassified sequences</taxon>
        <taxon>metagenomes</taxon>
        <taxon>ecological metagenomes</taxon>
    </lineage>
</organism>
<evidence type="ECO:0000256" key="5">
    <source>
        <dbReference type="ARBA" id="ARBA00022801"/>
    </source>
</evidence>
<reference evidence="20" key="1">
    <citation type="submission" date="2018-06" db="EMBL/GenBank/DDBJ databases">
        <authorList>
            <person name="Zhirakovskaya E."/>
        </authorList>
    </citation>
    <scope>NUCLEOTIDE SEQUENCE</scope>
</reference>
<evidence type="ECO:0000256" key="6">
    <source>
        <dbReference type="ARBA" id="ARBA00022806"/>
    </source>
</evidence>
<dbReference type="GO" id="GO:0005524">
    <property type="term" value="F:ATP binding"/>
    <property type="evidence" value="ECO:0007669"/>
    <property type="project" value="UniProtKB-KW"/>
</dbReference>
<evidence type="ECO:0000259" key="19">
    <source>
        <dbReference type="PROSITE" id="PS51194"/>
    </source>
</evidence>
<evidence type="ECO:0000256" key="11">
    <source>
        <dbReference type="ARBA" id="ARBA00023235"/>
    </source>
</evidence>
<protein>
    <recommendedName>
        <fullName evidence="2">ATP-dependent DNA helicase RecG</fullName>
        <ecNumber evidence="13">5.6.2.4</ecNumber>
    </recommendedName>
    <alternativeName>
        <fullName evidence="15">DNA branch migration protein RecG</fullName>
    </alternativeName>
    <alternativeName>
        <fullName evidence="16">Probable DNA 3'-5' helicase RecG</fullName>
    </alternativeName>
</protein>
<keyword evidence="4" id="KW-0227">DNA damage</keyword>
<dbReference type="CDD" id="cd04488">
    <property type="entry name" value="RecG_wedge_OBF"/>
    <property type="match status" value="1"/>
</dbReference>
<evidence type="ECO:0000256" key="2">
    <source>
        <dbReference type="ARBA" id="ARBA00017846"/>
    </source>
</evidence>
<keyword evidence="5 20" id="KW-0378">Hydrolase</keyword>
<dbReference type="PANTHER" id="PTHR47964">
    <property type="entry name" value="ATP-DEPENDENT DNA HELICASE HOMOLOG RECG, CHLOROPLASTIC"/>
    <property type="match status" value="1"/>
</dbReference>
<evidence type="ECO:0000256" key="9">
    <source>
        <dbReference type="ARBA" id="ARBA00023172"/>
    </source>
</evidence>
<gene>
    <name evidence="20" type="ORF">MNBD_CHLOROFLEXI01-2085</name>
</gene>
<comment type="catalytic activity">
    <reaction evidence="12">
        <text>Couples ATP hydrolysis with the unwinding of duplex DNA by translocating in the 3'-5' direction.</text>
        <dbReference type="EC" id="5.6.2.4"/>
    </reaction>
</comment>
<accession>A0A3B0VFH6</accession>
<evidence type="ECO:0000259" key="18">
    <source>
        <dbReference type="PROSITE" id="PS51192"/>
    </source>
</evidence>
<dbReference type="InterPro" id="IPR011545">
    <property type="entry name" value="DEAD/DEAH_box_helicase_dom"/>
</dbReference>
<evidence type="ECO:0000256" key="16">
    <source>
        <dbReference type="ARBA" id="ARBA00049819"/>
    </source>
</evidence>
<evidence type="ECO:0000256" key="7">
    <source>
        <dbReference type="ARBA" id="ARBA00022840"/>
    </source>
</evidence>
<dbReference type="GO" id="GO:0003677">
    <property type="term" value="F:DNA binding"/>
    <property type="evidence" value="ECO:0007669"/>
    <property type="project" value="UniProtKB-KW"/>
</dbReference>
<keyword evidence="6 20" id="KW-0347">Helicase</keyword>
<evidence type="ECO:0000256" key="12">
    <source>
        <dbReference type="ARBA" id="ARBA00034617"/>
    </source>
</evidence>
<evidence type="ECO:0000256" key="13">
    <source>
        <dbReference type="ARBA" id="ARBA00034808"/>
    </source>
</evidence>
<dbReference type="InterPro" id="IPR001650">
    <property type="entry name" value="Helicase_C-like"/>
</dbReference>
<dbReference type="PROSITE" id="PS51192">
    <property type="entry name" value="HELICASE_ATP_BIND_1"/>
    <property type="match status" value="1"/>
</dbReference>
<dbReference type="InterPro" id="IPR047112">
    <property type="entry name" value="RecG/Mfd"/>
</dbReference>
<dbReference type="CDD" id="cd18811">
    <property type="entry name" value="SF2_C_RecG"/>
    <property type="match status" value="1"/>
</dbReference>
<keyword evidence="10" id="KW-0234">DNA repair</keyword>
<comment type="catalytic activity">
    <reaction evidence="14">
        <text>ATP + H2O = ADP + phosphate + H(+)</text>
        <dbReference type="Rhea" id="RHEA:13065"/>
        <dbReference type="ChEBI" id="CHEBI:15377"/>
        <dbReference type="ChEBI" id="CHEBI:15378"/>
        <dbReference type="ChEBI" id="CHEBI:30616"/>
        <dbReference type="ChEBI" id="CHEBI:43474"/>
        <dbReference type="ChEBI" id="CHEBI:456216"/>
        <dbReference type="EC" id="5.6.2.4"/>
    </reaction>
</comment>
<dbReference type="EC" id="5.6.2.4" evidence="13"/>
<keyword evidence="3" id="KW-0547">Nucleotide-binding</keyword>
<dbReference type="Gene3D" id="2.40.50.140">
    <property type="entry name" value="Nucleic acid-binding proteins"/>
    <property type="match status" value="1"/>
</dbReference>
<dbReference type="Pfam" id="PF17191">
    <property type="entry name" value="RecG_wedge"/>
    <property type="match status" value="1"/>
</dbReference>
<sequence length="842" mass="93936">MKKALKRLQRVLDLEASQGYKNRAVVGGIRQFATFWVDQARAEATSEQDKAFVEQAAELLIDYGRLPGTEARAKAIEQLQSKVQQRQAQEPASPPRQKPVHKPAQKPTKAAVSPPAKQKKPPAKATYQTPPPRNKKPSKWDRQPAPRQPVEPDPEGLAQSVTAVRGIGPKMAEQLTKLGASTIAEMLYIFPHRFDDYTLMKPIHKLAYGETVTVIGTIWETRARRSRSNQVIVQSVISDGTGKVQVTWFNQKWLVDKLKAGMQIVISGKVEQYLGRPVFNSPEWEPLELDPLKTRRIVPIYPLTKGLSSNRMRDIMRGVVNHWGARVADPLPIDLRQRQKLLLLSEALQQQHFPDSQQALHEARRRLVFDDLFLLQLGMQGFRQEWQSQSSVEIVVEAAEAETAVLDQFQQSLPYTLTAAQQRVIKEISDDIATSTPMNRLLQGDVGSGKTVVAAAALLLAAKAGYQSALMAPTEILAEQHFNGLQPLLEPLGVQVCLLTGSTAANEKERIYSELANGQIDLAIGTHALIQENVSFKNLALAIVDEQHRFGVDQRKALRDKGPSDGELNPHLLTMSATPIPRSLALSLYGDLDLSILDEMPPGRQEIKTYWIPTRERERVYSFIRKQVATGRQAYIIYPLVEESDKVDAKAAVAEHERLQKEVFPTLQVGLIHGRLSSSEKEAVMRAYHSGQINILVSTSVIEVGVDVPNSTVMLIDGANRFGLAQLHQFRGRVGRGEHQSYCILVADSETAVAEERLGALTQTNDGFALAEKDLEIRGPGQFFGRRQSGLPELRLASLLDMDMLQIAQNEAKAIAEKDPKLEQPEHQLLRQQVAHFWQNTR</sequence>
<dbReference type="NCBIfam" id="TIGR00643">
    <property type="entry name" value="recG"/>
    <property type="match status" value="1"/>
</dbReference>
<evidence type="ECO:0000256" key="10">
    <source>
        <dbReference type="ARBA" id="ARBA00023204"/>
    </source>
</evidence>